<proteinExistence type="predicted"/>
<name>A0ACC2NG63_9HYME</name>
<dbReference type="Proteomes" id="UP001239111">
    <property type="component" value="Chromosome 3"/>
</dbReference>
<protein>
    <submittedName>
        <fullName evidence="1">Uncharacterized protein</fullName>
    </submittedName>
</protein>
<sequence length="852" mass="94562">MFGRKKEPKKEKRARPPGSLEQFGIFQVPASLDDLGGQDDDVDDEDLEAELAALTAGHQPKRPAPRKPPPKPAADLDKMINESMKDINSDEDLSGDDDDPDLLNELQMITGEEEEKESPVYVPNHTNAVNSETNKTLQERLSMYKKAENKAKSENETSRLRRYHRGVQKLEELLAAVNLGEQIDSSEIPPLLPPSALGTSSAKPLPEKEPAPEPIGLPVDPEPIAEPVVTGPADVPEAPVPLSPLVAQEEIKLDEPSQKKIDEDTLNLLKNRQREYKVAALTWKKSGNQEEALKCIRIIKQFDSVIAAVSNGDAFDLSDMPPSPSLPSITSASENTHTNSKEESANQKAVEVPSNTPDVKVQALGTAESLEAALKERLEIYRRSKTVAETEGNASKARRYGRICKQFEDALKLHIKGKVIPIDELPTPPGFPPLSAMLGPKPATQKVQEDTPIASDEPSPAEPSIPTEPPKSQERPKTPSPSPSKSGTPVAPPRTNSDKKKKLTSRVDKQIEVLQKRQQELKMAALKAKKEGDLDLARDYLRQAKGIDPLLTASLSGLPVDMTSIPLSPQAKLQLEDQDVEPGKTTDDGFTLISSMECSEEAVGTNSQIYENLEAQLKKQIKWCLNTRDHCKAIGDVSSYNKWGRLALDYMKDLDMVRVRKRDNRPPPQHHYEIKTYSIVQCCTDLTDADIEISILRGTNYTKEVDTYVIFELPWPSDSPSTDRTSTIRDSNNPEYNAVFPLTGIIDRTQRQCQRVFKRHALKCQVWSKGCSLNPILCCTHPRGFFRADGLVGTVNIKLQPLETKCILHDSFPLMDGRKAVGGKLEVKIRLRNPILTKQIEQNTDKWLTIDQ</sequence>
<keyword evidence="2" id="KW-1185">Reference proteome</keyword>
<comment type="caution">
    <text evidence="1">The sequence shown here is derived from an EMBL/GenBank/DDBJ whole genome shotgun (WGS) entry which is preliminary data.</text>
</comment>
<evidence type="ECO:0000313" key="1">
    <source>
        <dbReference type="EMBL" id="KAJ8669868.1"/>
    </source>
</evidence>
<organism evidence="1 2">
    <name type="scientific">Eretmocerus hayati</name>
    <dbReference type="NCBI Taxonomy" id="131215"/>
    <lineage>
        <taxon>Eukaryota</taxon>
        <taxon>Metazoa</taxon>
        <taxon>Ecdysozoa</taxon>
        <taxon>Arthropoda</taxon>
        <taxon>Hexapoda</taxon>
        <taxon>Insecta</taxon>
        <taxon>Pterygota</taxon>
        <taxon>Neoptera</taxon>
        <taxon>Endopterygota</taxon>
        <taxon>Hymenoptera</taxon>
        <taxon>Apocrita</taxon>
        <taxon>Proctotrupomorpha</taxon>
        <taxon>Chalcidoidea</taxon>
        <taxon>Aphelinidae</taxon>
        <taxon>Aphelininae</taxon>
        <taxon>Eretmocerus</taxon>
    </lineage>
</organism>
<accession>A0ACC2NG63</accession>
<reference evidence="1" key="1">
    <citation type="submission" date="2023-04" db="EMBL/GenBank/DDBJ databases">
        <title>A chromosome-level genome assembly of the parasitoid wasp Eretmocerus hayati.</title>
        <authorList>
            <person name="Zhong Y."/>
            <person name="Liu S."/>
            <person name="Liu Y."/>
        </authorList>
    </citation>
    <scope>NUCLEOTIDE SEQUENCE</scope>
    <source>
        <strain evidence="1">ZJU_SS_LIU_2023</strain>
    </source>
</reference>
<evidence type="ECO:0000313" key="2">
    <source>
        <dbReference type="Proteomes" id="UP001239111"/>
    </source>
</evidence>
<gene>
    <name evidence="1" type="ORF">QAD02_001127</name>
</gene>
<dbReference type="EMBL" id="CM056743">
    <property type="protein sequence ID" value="KAJ8669868.1"/>
    <property type="molecule type" value="Genomic_DNA"/>
</dbReference>